<dbReference type="AlphaFoldDB" id="A0A4V5PNN8"/>
<dbReference type="EMBL" id="SSMQ01000014">
    <property type="protein sequence ID" value="TKD08411.1"/>
    <property type="molecule type" value="Genomic_DNA"/>
</dbReference>
<protein>
    <recommendedName>
        <fullName evidence="4">VWA domain-containing protein</fullName>
    </recommendedName>
</protein>
<reference evidence="2 3" key="1">
    <citation type="submission" date="2019-04" db="EMBL/GenBank/DDBJ databases">
        <authorList>
            <person name="Li Y."/>
            <person name="Wang J."/>
        </authorList>
    </citation>
    <scope>NUCLEOTIDE SEQUENCE [LARGE SCALE GENOMIC DNA]</scope>
    <source>
        <strain evidence="2 3">DSM 14668</strain>
    </source>
</reference>
<name>A0A4V5PNN8_9BACT</name>
<accession>A0A4V5PNN8</accession>
<gene>
    <name evidence="2" type="ORF">E8A74_15950</name>
</gene>
<evidence type="ECO:0000313" key="3">
    <source>
        <dbReference type="Proteomes" id="UP000309215"/>
    </source>
</evidence>
<organism evidence="2 3">
    <name type="scientific">Polyangium fumosum</name>
    <dbReference type="NCBI Taxonomy" id="889272"/>
    <lineage>
        <taxon>Bacteria</taxon>
        <taxon>Pseudomonadati</taxon>
        <taxon>Myxococcota</taxon>
        <taxon>Polyangia</taxon>
        <taxon>Polyangiales</taxon>
        <taxon>Polyangiaceae</taxon>
        <taxon>Polyangium</taxon>
    </lineage>
</organism>
<feature type="compositionally biased region" description="Gly residues" evidence="1">
    <location>
        <begin position="35"/>
        <end position="63"/>
    </location>
</feature>
<feature type="region of interest" description="Disordered" evidence="1">
    <location>
        <begin position="33"/>
        <end position="63"/>
    </location>
</feature>
<comment type="caution">
    <text evidence="2">The sequence shown here is derived from an EMBL/GenBank/DDBJ whole genome shotgun (WGS) entry which is preliminary data.</text>
</comment>
<evidence type="ECO:0008006" key="4">
    <source>
        <dbReference type="Google" id="ProtNLM"/>
    </source>
</evidence>
<dbReference type="Proteomes" id="UP000309215">
    <property type="component" value="Unassembled WGS sequence"/>
</dbReference>
<dbReference type="PROSITE" id="PS51257">
    <property type="entry name" value="PROKAR_LIPOPROTEIN"/>
    <property type="match status" value="1"/>
</dbReference>
<dbReference type="Gene3D" id="3.40.50.410">
    <property type="entry name" value="von Willebrand factor, type A domain"/>
    <property type="match status" value="1"/>
</dbReference>
<dbReference type="OrthoDB" id="5491375at2"/>
<sequence length="459" mass="46540">MGRVLRWLGVSLGLFVSIGIGLGGGCAAGGSNRPGSGGDGGEGGSGGSGNQGPVGPGGGGVGGFGGGVGGGGPACAKFTAEAQQAPAAMLTVLDASASMNKSSKWGTAQLAIKSAIDKDVFDTMSLGLTVFPASFINPPPCICSYVGLDQATCNALLAPGVSCGISVLPQVPVAPAGKDKTNAPTGVRRQMYDWLVGHPPLSNGDDGSPIYDALKAGYESLKTENIARRMLVLITDGGFSCTSVASPARPGYADDYSCPDWEYPDSVNALIAGARNDPNKPIFTFIVGVPGSNSTGVDVDGFATPPYNMLLALSTYAVSGSPDTVDPSCDKGAAFTQGAPAPAKPCHIDLSNGAQFNADALAKAIADVRGKALGCVYDLPPPPPGEQIDKTQVNVNLTLDGMLQNLKKRTDPLDLCPQDGCWDYTPDGKVQLLGKACEGLGAATDVKVDIQVGCETILK</sequence>
<dbReference type="InterPro" id="IPR036465">
    <property type="entry name" value="vWFA_dom_sf"/>
</dbReference>
<evidence type="ECO:0000256" key="1">
    <source>
        <dbReference type="SAM" id="MobiDB-lite"/>
    </source>
</evidence>
<proteinExistence type="predicted"/>
<keyword evidence="3" id="KW-1185">Reference proteome</keyword>
<dbReference type="RefSeq" id="WP_136929871.1">
    <property type="nucleotide sequence ID" value="NZ_SSMQ01000014.1"/>
</dbReference>
<dbReference type="SUPFAM" id="SSF53300">
    <property type="entry name" value="vWA-like"/>
    <property type="match status" value="1"/>
</dbReference>
<evidence type="ECO:0000313" key="2">
    <source>
        <dbReference type="EMBL" id="TKD08411.1"/>
    </source>
</evidence>